<evidence type="ECO:0000313" key="12">
    <source>
        <dbReference type="EMBL" id="KAH3804519.1"/>
    </source>
</evidence>
<keyword evidence="8" id="KW-0539">Nucleus</keyword>
<protein>
    <recommendedName>
        <fullName evidence="11">C2H2-type domain-containing protein</fullName>
    </recommendedName>
</protein>
<evidence type="ECO:0000259" key="11">
    <source>
        <dbReference type="PROSITE" id="PS50157"/>
    </source>
</evidence>
<evidence type="ECO:0000256" key="5">
    <source>
        <dbReference type="ARBA" id="ARBA00022833"/>
    </source>
</evidence>
<dbReference type="InterPro" id="IPR036236">
    <property type="entry name" value="Znf_C2H2_sf"/>
</dbReference>
<evidence type="ECO:0000256" key="4">
    <source>
        <dbReference type="ARBA" id="ARBA00022771"/>
    </source>
</evidence>
<keyword evidence="13" id="KW-1185">Reference proteome</keyword>
<feature type="compositionally biased region" description="Basic and acidic residues" evidence="10">
    <location>
        <begin position="516"/>
        <end position="526"/>
    </location>
</feature>
<dbReference type="FunFam" id="3.30.160.60:FF:000446">
    <property type="entry name" value="Zinc finger protein"/>
    <property type="match status" value="1"/>
</dbReference>
<comment type="subcellular location">
    <subcellularLocation>
        <location evidence="1">Nucleus</location>
    </subcellularLocation>
</comment>
<sequence>MEHMSILTLCDYACYEGGDLKTYMRIHSGERLYKCEECSYACNQSSTLRKHMMIHTGERPYKCVVCGKAFKLSGDLKTHMRIHTGERPYKCEECGYACYKRYKQERDCKNVRRYIQEGDRTHCIEDTHGDTFKGETVQMLGSCDLKKHMMIHSGERPYKFEECGYIQKTDRTNVRSVIMHDTQENTYKREKPYKCEECDYACHKSSDLKKHMRTHSGERQYKCEECGVWLCLSQEFLLEDSHEDTYRRKTVHKHMRIHTEECEYAYNRVDNLMKQMNIHTGERPFKCKDTLKTHMRIHSGERLYKCEECGVYYIEETHEDRYRRETVQCECERPHKCEYLEDTHEDTFRRCVQAFKLSGNLKTHMRIHTGERPYKCEECGYACNHSFTLKTHMRIHLGEKLYMFRRGTVHSSTLKTHMRIHTGERPYKCEECGYIEERETVQYLEDTHQDTFRIETVHYLDDTHEDTFRIETVQYLEYTHEDTLTRETVQSSDLKKQMAIHTEERLYTFESGTMTTHEETYRRGTDKQTINGPLPSADDEQEEEEEVTVTGKATGAHLSLA</sequence>
<accession>A0A9D4FSC1</accession>
<feature type="domain" description="C2H2-type" evidence="11">
    <location>
        <begin position="61"/>
        <end position="88"/>
    </location>
</feature>
<reference evidence="12" key="2">
    <citation type="submission" date="2020-11" db="EMBL/GenBank/DDBJ databases">
        <authorList>
            <person name="McCartney M.A."/>
            <person name="Auch B."/>
            <person name="Kono T."/>
            <person name="Mallez S."/>
            <person name="Becker A."/>
            <person name="Gohl D.M."/>
            <person name="Silverstein K.A.T."/>
            <person name="Koren S."/>
            <person name="Bechman K.B."/>
            <person name="Herman A."/>
            <person name="Abrahante J.E."/>
            <person name="Garbe J."/>
        </authorList>
    </citation>
    <scope>NUCLEOTIDE SEQUENCE</scope>
    <source>
        <strain evidence="12">Duluth1</strain>
        <tissue evidence="12">Whole animal</tissue>
    </source>
</reference>
<dbReference type="FunFam" id="3.30.160.60:FF:002452">
    <property type="entry name" value="zinc finger protein 142 isoform X4"/>
    <property type="match status" value="2"/>
</dbReference>
<evidence type="ECO:0000256" key="3">
    <source>
        <dbReference type="ARBA" id="ARBA00022737"/>
    </source>
</evidence>
<keyword evidence="6" id="KW-0805">Transcription regulation</keyword>
<dbReference type="GO" id="GO:0000978">
    <property type="term" value="F:RNA polymerase II cis-regulatory region sequence-specific DNA binding"/>
    <property type="evidence" value="ECO:0007669"/>
    <property type="project" value="TreeGrafter"/>
</dbReference>
<evidence type="ECO:0000313" key="13">
    <source>
        <dbReference type="Proteomes" id="UP000828390"/>
    </source>
</evidence>
<proteinExistence type="predicted"/>
<gene>
    <name evidence="12" type="ORF">DPMN_132806</name>
</gene>
<dbReference type="AlphaFoldDB" id="A0A9D4FSC1"/>
<feature type="region of interest" description="Disordered" evidence="10">
    <location>
        <begin position="515"/>
        <end position="561"/>
    </location>
</feature>
<dbReference type="GO" id="GO:0008270">
    <property type="term" value="F:zinc ion binding"/>
    <property type="evidence" value="ECO:0007669"/>
    <property type="project" value="UniProtKB-KW"/>
</dbReference>
<feature type="domain" description="C2H2-type" evidence="11">
    <location>
        <begin position="33"/>
        <end position="60"/>
    </location>
</feature>
<feature type="compositionally biased region" description="Acidic residues" evidence="10">
    <location>
        <begin position="537"/>
        <end position="547"/>
    </location>
</feature>
<dbReference type="GO" id="GO:0005654">
    <property type="term" value="C:nucleoplasm"/>
    <property type="evidence" value="ECO:0007669"/>
    <property type="project" value="TreeGrafter"/>
</dbReference>
<dbReference type="Gene3D" id="3.30.160.60">
    <property type="entry name" value="Classic Zinc Finger"/>
    <property type="match status" value="11"/>
</dbReference>
<evidence type="ECO:0000256" key="6">
    <source>
        <dbReference type="ARBA" id="ARBA00023015"/>
    </source>
</evidence>
<dbReference type="Pfam" id="PF00096">
    <property type="entry name" value="zf-C2H2"/>
    <property type="match status" value="3"/>
</dbReference>
<evidence type="ECO:0000256" key="7">
    <source>
        <dbReference type="ARBA" id="ARBA00023163"/>
    </source>
</evidence>
<dbReference type="PANTHER" id="PTHR24399">
    <property type="entry name" value="ZINC FINGER AND BTB DOMAIN-CONTAINING"/>
    <property type="match status" value="1"/>
</dbReference>
<comment type="caution">
    <text evidence="12">The sequence shown here is derived from an EMBL/GenBank/DDBJ whole genome shotgun (WGS) entry which is preliminary data.</text>
</comment>
<dbReference type="EMBL" id="JAIWYP010000006">
    <property type="protein sequence ID" value="KAH3804519.1"/>
    <property type="molecule type" value="Genomic_DNA"/>
</dbReference>
<dbReference type="Proteomes" id="UP000828390">
    <property type="component" value="Unassembled WGS sequence"/>
</dbReference>
<dbReference type="SUPFAM" id="SSF57667">
    <property type="entry name" value="beta-beta-alpha zinc fingers"/>
    <property type="match status" value="8"/>
</dbReference>
<evidence type="ECO:0000256" key="1">
    <source>
        <dbReference type="ARBA" id="ARBA00004123"/>
    </source>
</evidence>
<evidence type="ECO:0000256" key="10">
    <source>
        <dbReference type="SAM" id="MobiDB-lite"/>
    </source>
</evidence>
<evidence type="ECO:0000256" key="2">
    <source>
        <dbReference type="ARBA" id="ARBA00022723"/>
    </source>
</evidence>
<feature type="domain" description="C2H2-type" evidence="11">
    <location>
        <begin position="193"/>
        <end position="220"/>
    </location>
</feature>
<feature type="domain" description="C2H2-type" evidence="11">
    <location>
        <begin position="374"/>
        <end position="401"/>
    </location>
</feature>
<keyword evidence="3" id="KW-0677">Repeat</keyword>
<dbReference type="SMART" id="SM00355">
    <property type="entry name" value="ZnF_C2H2"/>
    <property type="match status" value="7"/>
</dbReference>
<dbReference type="PANTHER" id="PTHR24399:SF23">
    <property type="entry name" value="C2H2-TYPE DOMAIN-CONTAINING PROTEIN"/>
    <property type="match status" value="1"/>
</dbReference>
<dbReference type="PROSITE" id="PS00028">
    <property type="entry name" value="ZINC_FINGER_C2H2_1"/>
    <property type="match status" value="4"/>
</dbReference>
<keyword evidence="5" id="KW-0862">Zinc</keyword>
<keyword evidence="4 9" id="KW-0863">Zinc-finger</keyword>
<feature type="domain" description="C2H2-type" evidence="11">
    <location>
        <begin position="257"/>
        <end position="284"/>
    </location>
</feature>
<organism evidence="12 13">
    <name type="scientific">Dreissena polymorpha</name>
    <name type="common">Zebra mussel</name>
    <name type="synonym">Mytilus polymorpha</name>
    <dbReference type="NCBI Taxonomy" id="45954"/>
    <lineage>
        <taxon>Eukaryota</taxon>
        <taxon>Metazoa</taxon>
        <taxon>Spiralia</taxon>
        <taxon>Lophotrochozoa</taxon>
        <taxon>Mollusca</taxon>
        <taxon>Bivalvia</taxon>
        <taxon>Autobranchia</taxon>
        <taxon>Heteroconchia</taxon>
        <taxon>Euheterodonta</taxon>
        <taxon>Imparidentia</taxon>
        <taxon>Neoheterodontei</taxon>
        <taxon>Myida</taxon>
        <taxon>Dreissenoidea</taxon>
        <taxon>Dreissenidae</taxon>
        <taxon>Dreissena</taxon>
    </lineage>
</organism>
<dbReference type="PROSITE" id="PS50157">
    <property type="entry name" value="ZINC_FINGER_C2H2_2"/>
    <property type="match status" value="6"/>
</dbReference>
<dbReference type="InterPro" id="IPR013087">
    <property type="entry name" value="Znf_C2H2_type"/>
</dbReference>
<keyword evidence="2" id="KW-0479">Metal-binding</keyword>
<dbReference type="Pfam" id="PF13909">
    <property type="entry name" value="zf-H2C2_5"/>
    <property type="match status" value="1"/>
</dbReference>
<dbReference type="GO" id="GO:0001227">
    <property type="term" value="F:DNA-binding transcription repressor activity, RNA polymerase II-specific"/>
    <property type="evidence" value="ECO:0007669"/>
    <property type="project" value="TreeGrafter"/>
</dbReference>
<keyword evidence="7" id="KW-0804">Transcription</keyword>
<reference evidence="12" key="1">
    <citation type="journal article" date="2019" name="bioRxiv">
        <title>The Genome of the Zebra Mussel, Dreissena polymorpha: A Resource for Invasive Species Research.</title>
        <authorList>
            <person name="McCartney M.A."/>
            <person name="Auch B."/>
            <person name="Kono T."/>
            <person name="Mallez S."/>
            <person name="Zhang Y."/>
            <person name="Obille A."/>
            <person name="Becker A."/>
            <person name="Abrahante J.E."/>
            <person name="Garbe J."/>
            <person name="Badalamenti J.P."/>
            <person name="Herman A."/>
            <person name="Mangelson H."/>
            <person name="Liachko I."/>
            <person name="Sullivan S."/>
            <person name="Sone E.D."/>
            <person name="Koren S."/>
            <person name="Silverstein K.A.T."/>
            <person name="Beckman K.B."/>
            <person name="Gohl D.M."/>
        </authorList>
    </citation>
    <scope>NUCLEOTIDE SEQUENCE</scope>
    <source>
        <strain evidence="12">Duluth1</strain>
        <tissue evidence="12">Whole animal</tissue>
    </source>
</reference>
<evidence type="ECO:0000256" key="8">
    <source>
        <dbReference type="ARBA" id="ARBA00023242"/>
    </source>
</evidence>
<name>A0A9D4FSC1_DREPO</name>
<dbReference type="FunFam" id="3.30.160.60:FF:000670">
    <property type="entry name" value="zinc finger protein 22"/>
    <property type="match status" value="1"/>
</dbReference>
<feature type="domain" description="C2H2-type" evidence="11">
    <location>
        <begin position="335"/>
        <end position="373"/>
    </location>
</feature>
<evidence type="ECO:0000256" key="9">
    <source>
        <dbReference type="PROSITE-ProRule" id="PRU00042"/>
    </source>
</evidence>